<dbReference type="PANTHER" id="PTHR12962:SF1">
    <property type="entry name" value="COLD SHOCK DOMAIN-CONTAINING PROTEIN CG9705"/>
    <property type="match status" value="1"/>
</dbReference>
<keyword evidence="2" id="KW-0472">Membrane</keyword>
<dbReference type="InterPro" id="IPR012340">
    <property type="entry name" value="NA-bd_OB-fold"/>
</dbReference>
<dbReference type="CDD" id="cd04458">
    <property type="entry name" value="CSP_CDS"/>
    <property type="match status" value="1"/>
</dbReference>
<dbReference type="InterPro" id="IPR010718">
    <property type="entry name" value="DUF1294"/>
</dbReference>
<dbReference type="GO" id="GO:0005829">
    <property type="term" value="C:cytosol"/>
    <property type="evidence" value="ECO:0007669"/>
    <property type="project" value="UniProtKB-ARBA"/>
</dbReference>
<feature type="transmembrane region" description="Helical" evidence="2">
    <location>
        <begin position="164"/>
        <end position="182"/>
    </location>
</feature>
<dbReference type="InterPro" id="IPR002059">
    <property type="entry name" value="CSP_DNA-bd"/>
</dbReference>
<dbReference type="InterPro" id="IPR052069">
    <property type="entry name" value="Ca-reg_mRNA-binding_domain"/>
</dbReference>
<feature type="transmembrane region" description="Helical" evidence="2">
    <location>
        <begin position="65"/>
        <end position="93"/>
    </location>
</feature>
<dbReference type="PANTHER" id="PTHR12962">
    <property type="entry name" value="CALCIUM-REGULATED HEAT STABLE PROTEIN CRHSP-24-RELATED"/>
    <property type="match status" value="1"/>
</dbReference>
<evidence type="ECO:0000259" key="3">
    <source>
        <dbReference type="PROSITE" id="PS51857"/>
    </source>
</evidence>
<dbReference type="RefSeq" id="WP_154185668.1">
    <property type="nucleotide sequence ID" value="NZ_CP035783.1"/>
</dbReference>
<dbReference type="Proteomes" id="UP000863257">
    <property type="component" value="Unassembled WGS sequence"/>
</dbReference>
<keyword evidence="2" id="KW-0812">Transmembrane</keyword>
<dbReference type="GO" id="GO:0043488">
    <property type="term" value="P:regulation of mRNA stability"/>
    <property type="evidence" value="ECO:0007669"/>
    <property type="project" value="TreeGrafter"/>
</dbReference>
<dbReference type="SUPFAM" id="SSF50249">
    <property type="entry name" value="Nucleic acid-binding proteins"/>
    <property type="match status" value="1"/>
</dbReference>
<dbReference type="InterPro" id="IPR011129">
    <property type="entry name" value="CSD"/>
</dbReference>
<evidence type="ECO:0000256" key="2">
    <source>
        <dbReference type="SAM" id="Phobius"/>
    </source>
</evidence>
<reference evidence="4" key="1">
    <citation type="journal article" date="2018" name="Genome Biol.">
        <title>SKESA: strategic k-mer extension for scrupulous assemblies.</title>
        <authorList>
            <person name="Souvorov A."/>
            <person name="Agarwala R."/>
            <person name="Lipman D.J."/>
        </authorList>
    </citation>
    <scope>NUCLEOTIDE SEQUENCE</scope>
    <source>
        <strain evidence="4">BCW_3452</strain>
    </source>
</reference>
<dbReference type="Pfam" id="PF00313">
    <property type="entry name" value="CSD"/>
    <property type="match status" value="1"/>
</dbReference>
<organism evidence="4">
    <name type="scientific">Vibrio vulnificus</name>
    <dbReference type="NCBI Taxonomy" id="672"/>
    <lineage>
        <taxon>Bacteria</taxon>
        <taxon>Pseudomonadati</taxon>
        <taxon>Pseudomonadota</taxon>
        <taxon>Gammaproteobacteria</taxon>
        <taxon>Vibrionales</taxon>
        <taxon>Vibrionaceae</taxon>
        <taxon>Vibrio</taxon>
    </lineage>
</organism>
<keyword evidence="2" id="KW-1133">Transmembrane helix</keyword>
<evidence type="ECO:0000256" key="1">
    <source>
        <dbReference type="ARBA" id="ARBA00022553"/>
    </source>
</evidence>
<dbReference type="SMART" id="SM00357">
    <property type="entry name" value="CSP"/>
    <property type="match status" value="1"/>
</dbReference>
<sequence length="198" mass="22240">MAIKGQIIEWNDEKGYGFISAIGGELKVFFHISSVTNRGYRPKIKDSVTFDVAEDKKGRFNAENVVVLGVHGFPFTVLFGFSFLVAATASVVLFDGAKILIPLYVVLSMFTYLMFAKDKQAAQENSWRTPENTLHLLSLLGGWPGALLAQFSLRHKSKKQPFKLILWLTITLNIAGFLWLFTESGRHLVQFVFDAFSL</sequence>
<dbReference type="GO" id="GO:0003730">
    <property type="term" value="F:mRNA 3'-UTR binding"/>
    <property type="evidence" value="ECO:0007669"/>
    <property type="project" value="TreeGrafter"/>
</dbReference>
<protein>
    <submittedName>
        <fullName evidence="4">DUF1294 domain-containing protein</fullName>
    </submittedName>
</protein>
<dbReference type="Gene3D" id="2.40.50.140">
    <property type="entry name" value="Nucleic acid-binding proteins"/>
    <property type="match status" value="1"/>
</dbReference>
<name>A0A8H9N1M4_VIBVL</name>
<evidence type="ECO:0000313" key="4">
    <source>
        <dbReference type="EMBL" id="HAS8541176.1"/>
    </source>
</evidence>
<comment type="caution">
    <text evidence="4">The sequence shown here is derived from an EMBL/GenBank/DDBJ whole genome shotgun (WGS) entry which is preliminary data.</text>
</comment>
<proteinExistence type="predicted"/>
<dbReference type="AlphaFoldDB" id="A0A8H9N1M4"/>
<feature type="domain" description="CSD" evidence="3">
    <location>
        <begin position="2"/>
        <end position="67"/>
    </location>
</feature>
<accession>A0A8H9N1M4</accession>
<dbReference type="PROSITE" id="PS51857">
    <property type="entry name" value="CSD_2"/>
    <property type="match status" value="1"/>
</dbReference>
<feature type="transmembrane region" description="Helical" evidence="2">
    <location>
        <begin position="99"/>
        <end position="116"/>
    </location>
</feature>
<dbReference type="Pfam" id="PF06961">
    <property type="entry name" value="DUF1294"/>
    <property type="match status" value="1"/>
</dbReference>
<dbReference type="EMBL" id="DACRBY010000019">
    <property type="protein sequence ID" value="HAS8541176.1"/>
    <property type="molecule type" value="Genomic_DNA"/>
</dbReference>
<gene>
    <name evidence="4" type="ORF">I7730_15450</name>
</gene>
<keyword evidence="1" id="KW-0597">Phosphoprotein</keyword>
<reference evidence="4" key="2">
    <citation type="submission" date="2019-01" db="EMBL/GenBank/DDBJ databases">
        <authorList>
            <consortium name="NCBI Pathogen Detection Project"/>
        </authorList>
    </citation>
    <scope>NUCLEOTIDE SEQUENCE</scope>
    <source>
        <strain evidence="4">BCW_3452</strain>
    </source>
</reference>